<gene>
    <name evidence="2" type="ORF">BS50DRAFT_617143</name>
</gene>
<dbReference type="Proteomes" id="UP000240883">
    <property type="component" value="Unassembled WGS sequence"/>
</dbReference>
<sequence length="527" mass="59798">MATQVMHISQLYTGSLRSTTSLADEVFREAKARFETDLTKDERKINLVRSSNSIENVRAALVDAHSRYEAARKDSKAKKWLVKLAERIHFYGGVLDVFAQHHPEYVALAWGSIKFLLTATLNNEKTIATIAKAMARIADTLPRVQLQSILYPTDRMRTALVNLYAYMMRFFIRAHDWYSEGKLKGALNAVLRPVELRYAEILEHIEETSRTIDQLAVSGQQAELRDMHLVIQKTDRKVEQALAMMQQMSAAVSLQSSTMLDTNVRLTDLQFDRIMATLRTSMWTPRETYEHHYSLRRQRLRSGISSSVTNNFWKSAKMRDWASSPESALSIVSTNFQARFVMRDLCVDIVEHLKKSNTPFILAMKIPQGSSMTAAITERQLLKYLIKQAINLRREQQSEKSMALSCAMFNDASTDGEWFGLLEKVLAGFECPVYIIVDLELLDKSAGSISWTSAFEGFFAMIKARALSTKVKVLFVSYGAYPFLLSASDRAKFIIPARTEIITARQRRAGRVPDAQVISLPLYSGTN</sequence>
<dbReference type="EMBL" id="KZ678130">
    <property type="protein sequence ID" value="PSN71716.1"/>
    <property type="molecule type" value="Genomic_DNA"/>
</dbReference>
<evidence type="ECO:0000313" key="2">
    <source>
        <dbReference type="EMBL" id="PSN71716.1"/>
    </source>
</evidence>
<feature type="domain" description="DUF7708" evidence="1">
    <location>
        <begin position="79"/>
        <end position="224"/>
    </location>
</feature>
<protein>
    <recommendedName>
        <fullName evidence="1">DUF7708 domain-containing protein</fullName>
    </recommendedName>
</protein>
<dbReference type="Pfam" id="PF24809">
    <property type="entry name" value="DUF7708"/>
    <property type="match status" value="1"/>
</dbReference>
<dbReference type="InterPro" id="IPR056125">
    <property type="entry name" value="DUF7708"/>
</dbReference>
<dbReference type="OrthoDB" id="61900at2759"/>
<reference evidence="2 3" key="1">
    <citation type="journal article" date="2018" name="Front. Microbiol.">
        <title>Genome-Wide Analysis of Corynespora cassiicola Leaf Fall Disease Putative Effectors.</title>
        <authorList>
            <person name="Lopez D."/>
            <person name="Ribeiro S."/>
            <person name="Label P."/>
            <person name="Fumanal B."/>
            <person name="Venisse J.S."/>
            <person name="Kohler A."/>
            <person name="de Oliveira R.R."/>
            <person name="Labutti K."/>
            <person name="Lipzen A."/>
            <person name="Lail K."/>
            <person name="Bauer D."/>
            <person name="Ohm R.A."/>
            <person name="Barry K.W."/>
            <person name="Spatafora J."/>
            <person name="Grigoriev I.V."/>
            <person name="Martin F.M."/>
            <person name="Pujade-Renaud V."/>
        </authorList>
    </citation>
    <scope>NUCLEOTIDE SEQUENCE [LARGE SCALE GENOMIC DNA]</scope>
    <source>
        <strain evidence="2 3">Philippines</strain>
    </source>
</reference>
<evidence type="ECO:0000259" key="1">
    <source>
        <dbReference type="Pfam" id="PF24809"/>
    </source>
</evidence>
<name>A0A2T2P2H8_CORCC</name>
<dbReference type="AlphaFoldDB" id="A0A2T2P2H8"/>
<dbReference type="STRING" id="1448308.A0A2T2P2H8"/>
<keyword evidence="3" id="KW-1185">Reference proteome</keyword>
<accession>A0A2T2P2H8</accession>
<evidence type="ECO:0000313" key="3">
    <source>
        <dbReference type="Proteomes" id="UP000240883"/>
    </source>
</evidence>
<organism evidence="2 3">
    <name type="scientific">Corynespora cassiicola Philippines</name>
    <dbReference type="NCBI Taxonomy" id="1448308"/>
    <lineage>
        <taxon>Eukaryota</taxon>
        <taxon>Fungi</taxon>
        <taxon>Dikarya</taxon>
        <taxon>Ascomycota</taxon>
        <taxon>Pezizomycotina</taxon>
        <taxon>Dothideomycetes</taxon>
        <taxon>Pleosporomycetidae</taxon>
        <taxon>Pleosporales</taxon>
        <taxon>Corynesporascaceae</taxon>
        <taxon>Corynespora</taxon>
    </lineage>
</organism>
<proteinExistence type="predicted"/>